<dbReference type="EMBL" id="REGN01009142">
    <property type="protein sequence ID" value="RNA01863.1"/>
    <property type="molecule type" value="Genomic_DNA"/>
</dbReference>
<name>A0A3M7PS52_BRAPC</name>
<gene>
    <name evidence="1" type="ORF">BpHYR1_026335</name>
</gene>
<organism evidence="1 2">
    <name type="scientific">Brachionus plicatilis</name>
    <name type="common">Marine rotifer</name>
    <name type="synonym">Brachionus muelleri</name>
    <dbReference type="NCBI Taxonomy" id="10195"/>
    <lineage>
        <taxon>Eukaryota</taxon>
        <taxon>Metazoa</taxon>
        <taxon>Spiralia</taxon>
        <taxon>Gnathifera</taxon>
        <taxon>Rotifera</taxon>
        <taxon>Eurotatoria</taxon>
        <taxon>Monogononta</taxon>
        <taxon>Pseudotrocha</taxon>
        <taxon>Ploima</taxon>
        <taxon>Brachionidae</taxon>
        <taxon>Brachionus</taxon>
    </lineage>
</organism>
<dbReference type="AlphaFoldDB" id="A0A3M7PS52"/>
<protein>
    <submittedName>
        <fullName evidence="1">Uncharacterized protein</fullName>
    </submittedName>
</protein>
<proteinExistence type="predicted"/>
<keyword evidence="2" id="KW-1185">Reference proteome</keyword>
<reference evidence="1 2" key="1">
    <citation type="journal article" date="2018" name="Sci. Rep.">
        <title>Genomic signatures of local adaptation to the degree of environmental predictability in rotifers.</title>
        <authorList>
            <person name="Franch-Gras L."/>
            <person name="Hahn C."/>
            <person name="Garcia-Roger E.M."/>
            <person name="Carmona M.J."/>
            <person name="Serra M."/>
            <person name="Gomez A."/>
        </authorList>
    </citation>
    <scope>NUCLEOTIDE SEQUENCE [LARGE SCALE GENOMIC DNA]</scope>
    <source>
        <strain evidence="1">HYR1</strain>
    </source>
</reference>
<comment type="caution">
    <text evidence="1">The sequence shown here is derived from an EMBL/GenBank/DDBJ whole genome shotgun (WGS) entry which is preliminary data.</text>
</comment>
<evidence type="ECO:0000313" key="1">
    <source>
        <dbReference type="EMBL" id="RNA01863.1"/>
    </source>
</evidence>
<dbReference type="Proteomes" id="UP000276133">
    <property type="component" value="Unassembled WGS sequence"/>
</dbReference>
<sequence length="83" mass="9771">MNILSNGKDKFFFCSFEIAFENVVKKYRNILKFVLKNWVYCNIIIKKKQAVVEAKNKIIHIILIAKNLVRKMFGNPCIVIDSY</sequence>
<evidence type="ECO:0000313" key="2">
    <source>
        <dbReference type="Proteomes" id="UP000276133"/>
    </source>
</evidence>
<accession>A0A3M7PS52</accession>